<accession>A0A4Y2NRF7</accession>
<name>A0A4Y2NRF7_ARAVE</name>
<sequence length="182" mass="20805">MVTCPKTWDQSLAVDENLTHLPMVFDGNSCSLPKLCENVQYSHVGTIVPSFNFSRRARNWQWAELYDSPSGYVCDQGGFNANMKRVTVNPGEKINPKRFRKESAWDPNKRTVPVADKWDVLYDCLLGHKYKCTRGKIYDPVKNCIEPVSNAHTLENYPLFRCDSLSEIGWIPPFVYGNPIVV</sequence>
<keyword evidence="2" id="KW-1185">Reference proteome</keyword>
<dbReference type="AlphaFoldDB" id="A0A4Y2NRF7"/>
<gene>
    <name evidence="1" type="ORF">AVEN_33803_1</name>
</gene>
<organism evidence="1 2">
    <name type="scientific">Araneus ventricosus</name>
    <name type="common">Orbweaver spider</name>
    <name type="synonym">Epeira ventricosa</name>
    <dbReference type="NCBI Taxonomy" id="182803"/>
    <lineage>
        <taxon>Eukaryota</taxon>
        <taxon>Metazoa</taxon>
        <taxon>Ecdysozoa</taxon>
        <taxon>Arthropoda</taxon>
        <taxon>Chelicerata</taxon>
        <taxon>Arachnida</taxon>
        <taxon>Araneae</taxon>
        <taxon>Araneomorphae</taxon>
        <taxon>Entelegynae</taxon>
        <taxon>Araneoidea</taxon>
        <taxon>Araneidae</taxon>
        <taxon>Araneus</taxon>
    </lineage>
</organism>
<reference evidence="1 2" key="1">
    <citation type="journal article" date="2019" name="Sci. Rep.">
        <title>Orb-weaving spider Araneus ventricosus genome elucidates the spidroin gene catalogue.</title>
        <authorList>
            <person name="Kono N."/>
            <person name="Nakamura H."/>
            <person name="Ohtoshi R."/>
            <person name="Moran D.A.P."/>
            <person name="Shinohara A."/>
            <person name="Yoshida Y."/>
            <person name="Fujiwara M."/>
            <person name="Mori M."/>
            <person name="Tomita M."/>
            <person name="Arakawa K."/>
        </authorList>
    </citation>
    <scope>NUCLEOTIDE SEQUENCE [LARGE SCALE GENOMIC DNA]</scope>
</reference>
<proteinExistence type="predicted"/>
<dbReference type="Proteomes" id="UP000499080">
    <property type="component" value="Unassembled WGS sequence"/>
</dbReference>
<dbReference type="EMBL" id="BGPR01009635">
    <property type="protein sequence ID" value="GBN41302.1"/>
    <property type="molecule type" value="Genomic_DNA"/>
</dbReference>
<evidence type="ECO:0000313" key="1">
    <source>
        <dbReference type="EMBL" id="GBN41302.1"/>
    </source>
</evidence>
<evidence type="ECO:0000313" key="2">
    <source>
        <dbReference type="Proteomes" id="UP000499080"/>
    </source>
</evidence>
<protein>
    <submittedName>
        <fullName evidence="1">Uncharacterized protein</fullName>
    </submittedName>
</protein>
<comment type="caution">
    <text evidence="1">The sequence shown here is derived from an EMBL/GenBank/DDBJ whole genome shotgun (WGS) entry which is preliminary data.</text>
</comment>